<comment type="subcellular location">
    <subcellularLocation>
        <location evidence="9">Cell membrane</location>
        <topology evidence="9">Multi-pass membrane protein</topology>
    </subcellularLocation>
    <subcellularLocation>
        <location evidence="1">Membrane</location>
        <topology evidence="1">Multi-pass membrane protein</topology>
    </subcellularLocation>
</comment>
<feature type="transmembrane region" description="Helical" evidence="9">
    <location>
        <begin position="103"/>
        <end position="121"/>
    </location>
</feature>
<evidence type="ECO:0000256" key="3">
    <source>
        <dbReference type="ARBA" id="ARBA00022448"/>
    </source>
</evidence>
<dbReference type="InterPro" id="IPR029020">
    <property type="entry name" value="Ammonium/urea_transptr"/>
</dbReference>
<feature type="transmembrane region" description="Helical" evidence="9">
    <location>
        <begin position="318"/>
        <end position="336"/>
    </location>
</feature>
<feature type="transmembrane region" description="Helical" evidence="9">
    <location>
        <begin position="218"/>
        <end position="241"/>
    </location>
</feature>
<dbReference type="GO" id="GO:0008519">
    <property type="term" value="F:ammonium channel activity"/>
    <property type="evidence" value="ECO:0007669"/>
    <property type="project" value="InterPro"/>
</dbReference>
<reference evidence="11" key="1">
    <citation type="submission" date="2020-10" db="EMBL/GenBank/DDBJ databases">
        <title>Taxonomic study of unclassified bacteria belonging to the class Ktedonobacteria.</title>
        <authorList>
            <person name="Yabe S."/>
            <person name="Wang C.M."/>
            <person name="Zheng Y."/>
            <person name="Sakai Y."/>
            <person name="Cavaletti L."/>
            <person name="Monciardini P."/>
            <person name="Donadio S."/>
        </authorList>
    </citation>
    <scope>NUCLEOTIDE SEQUENCE</scope>
    <source>
        <strain evidence="11">ID150040</strain>
    </source>
</reference>
<feature type="transmembrane region" description="Helical" evidence="9">
    <location>
        <begin position="281"/>
        <end position="306"/>
    </location>
</feature>
<evidence type="ECO:0000259" key="10">
    <source>
        <dbReference type="Pfam" id="PF00909"/>
    </source>
</evidence>
<feature type="transmembrane region" description="Helical" evidence="9">
    <location>
        <begin position="372"/>
        <end position="393"/>
    </location>
</feature>
<dbReference type="NCBIfam" id="TIGR00836">
    <property type="entry name" value="amt"/>
    <property type="match status" value="1"/>
</dbReference>
<evidence type="ECO:0000256" key="9">
    <source>
        <dbReference type="RuleBase" id="RU362002"/>
    </source>
</evidence>
<gene>
    <name evidence="11" type="ORF">KSF_091260</name>
</gene>
<proteinExistence type="inferred from homology"/>
<feature type="transmembrane region" description="Helical" evidence="9">
    <location>
        <begin position="67"/>
        <end position="91"/>
    </location>
</feature>
<protein>
    <recommendedName>
        <fullName evidence="8 9">Ammonium transporter</fullName>
    </recommendedName>
</protein>
<comment type="similarity">
    <text evidence="2 9">Belongs to the ammonia transporter channel (TC 1.A.11.2) family.</text>
</comment>
<dbReference type="SUPFAM" id="SSF111352">
    <property type="entry name" value="Ammonium transporter"/>
    <property type="match status" value="1"/>
</dbReference>
<dbReference type="Pfam" id="PF00909">
    <property type="entry name" value="Ammonium_transp"/>
    <property type="match status" value="1"/>
</dbReference>
<dbReference type="PANTHER" id="PTHR43029">
    <property type="entry name" value="AMMONIUM TRANSPORTER MEP2"/>
    <property type="match status" value="1"/>
</dbReference>
<dbReference type="PANTHER" id="PTHR43029:SF10">
    <property type="entry name" value="AMMONIUM TRANSPORTER MEP2"/>
    <property type="match status" value="1"/>
</dbReference>
<feature type="transmembrane region" description="Helical" evidence="9">
    <location>
        <begin position="342"/>
        <end position="360"/>
    </location>
</feature>
<dbReference type="Gene3D" id="1.10.3430.10">
    <property type="entry name" value="Ammonium transporter AmtB like domains"/>
    <property type="match status" value="1"/>
</dbReference>
<keyword evidence="3 9" id="KW-0813">Transport</keyword>
<dbReference type="InterPro" id="IPR018047">
    <property type="entry name" value="Ammonium_transpt_CS"/>
</dbReference>
<keyword evidence="6 9" id="KW-0472">Membrane</keyword>
<evidence type="ECO:0000313" key="12">
    <source>
        <dbReference type="Proteomes" id="UP000597444"/>
    </source>
</evidence>
<accession>A0A8J3IRP0</accession>
<feature type="transmembrane region" description="Helical" evidence="9">
    <location>
        <begin position="156"/>
        <end position="178"/>
    </location>
</feature>
<feature type="domain" description="Ammonium transporter AmtB-like" evidence="10">
    <location>
        <begin position="66"/>
        <end position="464"/>
    </location>
</feature>
<feature type="transmembrane region" description="Helical" evidence="9">
    <location>
        <begin position="26"/>
        <end position="47"/>
    </location>
</feature>
<feature type="transmembrane region" description="Helical" evidence="9">
    <location>
        <begin position="185"/>
        <end position="206"/>
    </location>
</feature>
<sequence length="466" mass="48712">MATVDTTQQGSTQQEAPKIELAHRSFFLQVIILAVIGLAVGYASTFFAGASSGTFDASKINAGDTAWVLTSAALVMVMTPAVGFFYGGMVTSKNVVSVIKQSLLILGIVSVQWVVIGYSLVFGKDLGGVIGGLNFFGLAGVGYAPNADYAGTIPQLAFMVFQAMFAIITPALIIGSFVERIRFRTLVLFVILWSTIVYDPIAHWVWGVGGWLRNLGALDFAGGTVVHISAGFAGLAAALVIGKRRNFQKGVAIVSNNVPFVLLGAALLWFGWFGFNAGSALSASALAVSAFVVTNTAAAASGLTWMVLSWAENKKPSAMATATGAVCGLVAITPASGFVGPVASIAIGIIAGIVTYLMLFIRSKLTRIDDTLDVWAAHGMGGVTGAILTGIFAEKIINGAGNNGLLFGNPGQLWTQILAVLVTAVYSFVVTFILLKLLSPLGLRVSEKEETEGLDLAVHGEEGYRL</sequence>
<evidence type="ECO:0000256" key="1">
    <source>
        <dbReference type="ARBA" id="ARBA00004141"/>
    </source>
</evidence>
<name>A0A8J3IRP0_9CHLR</name>
<evidence type="ECO:0000256" key="6">
    <source>
        <dbReference type="ARBA" id="ARBA00023136"/>
    </source>
</evidence>
<dbReference type="Proteomes" id="UP000597444">
    <property type="component" value="Unassembled WGS sequence"/>
</dbReference>
<evidence type="ECO:0000256" key="7">
    <source>
        <dbReference type="ARBA" id="ARBA00023177"/>
    </source>
</evidence>
<keyword evidence="4 9" id="KW-0812">Transmembrane</keyword>
<keyword evidence="12" id="KW-1185">Reference proteome</keyword>
<feature type="transmembrane region" description="Helical" evidence="9">
    <location>
        <begin position="253"/>
        <end position="275"/>
    </location>
</feature>
<dbReference type="RefSeq" id="WP_236065214.1">
    <property type="nucleotide sequence ID" value="NZ_BNJK01000002.1"/>
</dbReference>
<feature type="transmembrane region" description="Helical" evidence="9">
    <location>
        <begin position="413"/>
        <end position="438"/>
    </location>
</feature>
<comment type="caution">
    <text evidence="11">The sequence shown here is derived from an EMBL/GenBank/DDBJ whole genome shotgun (WGS) entry which is preliminary data.</text>
</comment>
<evidence type="ECO:0000256" key="4">
    <source>
        <dbReference type="ARBA" id="ARBA00022692"/>
    </source>
</evidence>
<evidence type="ECO:0000313" key="11">
    <source>
        <dbReference type="EMBL" id="GHO99078.1"/>
    </source>
</evidence>
<evidence type="ECO:0000256" key="2">
    <source>
        <dbReference type="ARBA" id="ARBA00005887"/>
    </source>
</evidence>
<organism evidence="11 12">
    <name type="scientific">Reticulibacter mediterranei</name>
    <dbReference type="NCBI Taxonomy" id="2778369"/>
    <lineage>
        <taxon>Bacteria</taxon>
        <taxon>Bacillati</taxon>
        <taxon>Chloroflexota</taxon>
        <taxon>Ktedonobacteria</taxon>
        <taxon>Ktedonobacterales</taxon>
        <taxon>Reticulibacteraceae</taxon>
        <taxon>Reticulibacter</taxon>
    </lineage>
</organism>
<evidence type="ECO:0000256" key="5">
    <source>
        <dbReference type="ARBA" id="ARBA00022989"/>
    </source>
</evidence>
<evidence type="ECO:0000256" key="8">
    <source>
        <dbReference type="ARBA" id="ARBA00050025"/>
    </source>
</evidence>
<dbReference type="InterPro" id="IPR001905">
    <property type="entry name" value="Ammonium_transpt"/>
</dbReference>
<dbReference type="AlphaFoldDB" id="A0A8J3IRP0"/>
<dbReference type="PROSITE" id="PS01219">
    <property type="entry name" value="AMMONIUM_TRANSP"/>
    <property type="match status" value="1"/>
</dbReference>
<dbReference type="InterPro" id="IPR024041">
    <property type="entry name" value="NH4_transpt_AmtB-like_dom"/>
</dbReference>
<keyword evidence="7 9" id="KW-0924">Ammonia transport</keyword>
<keyword evidence="5 9" id="KW-1133">Transmembrane helix</keyword>
<dbReference type="GO" id="GO:0005886">
    <property type="term" value="C:plasma membrane"/>
    <property type="evidence" value="ECO:0007669"/>
    <property type="project" value="UniProtKB-SubCell"/>
</dbReference>
<dbReference type="EMBL" id="BNJK01000002">
    <property type="protein sequence ID" value="GHO99078.1"/>
    <property type="molecule type" value="Genomic_DNA"/>
</dbReference>